<reference evidence="2 3" key="1">
    <citation type="submission" date="2024-09" db="EMBL/GenBank/DDBJ databases">
        <authorList>
            <person name="Sun Q."/>
            <person name="Mori K."/>
        </authorList>
    </citation>
    <scope>NUCLEOTIDE SEQUENCE [LARGE SCALE GENOMIC DNA]</scope>
    <source>
        <strain evidence="2 3">TISTR 2452</strain>
    </source>
</reference>
<comment type="caution">
    <text evidence="2">The sequence shown here is derived from an EMBL/GenBank/DDBJ whole genome shotgun (WGS) entry which is preliminary data.</text>
</comment>
<evidence type="ECO:0000313" key="2">
    <source>
        <dbReference type="EMBL" id="MFB9326404.1"/>
    </source>
</evidence>
<feature type="transmembrane region" description="Helical" evidence="1">
    <location>
        <begin position="80"/>
        <end position="100"/>
    </location>
</feature>
<feature type="transmembrane region" description="Helical" evidence="1">
    <location>
        <begin position="48"/>
        <end position="68"/>
    </location>
</feature>
<dbReference type="EMBL" id="JBHMDO010000017">
    <property type="protein sequence ID" value="MFB9326404.1"/>
    <property type="molecule type" value="Genomic_DNA"/>
</dbReference>
<evidence type="ECO:0000256" key="1">
    <source>
        <dbReference type="SAM" id="Phobius"/>
    </source>
</evidence>
<evidence type="ECO:0000313" key="3">
    <source>
        <dbReference type="Proteomes" id="UP001589747"/>
    </source>
</evidence>
<keyword evidence="1" id="KW-1133">Transmembrane helix</keyword>
<protein>
    <submittedName>
        <fullName evidence="2">Uncharacterized protein</fullName>
    </submittedName>
</protein>
<name>A0ABV5KMK1_9BACL</name>
<accession>A0ABV5KMK1</accession>
<keyword evidence="1" id="KW-0472">Membrane</keyword>
<keyword evidence="3" id="KW-1185">Reference proteome</keyword>
<feature type="transmembrane region" description="Helical" evidence="1">
    <location>
        <begin position="131"/>
        <end position="152"/>
    </location>
</feature>
<organism evidence="2 3">
    <name type="scientific">Paenibacillus aurantiacus</name>
    <dbReference type="NCBI Taxonomy" id="1936118"/>
    <lineage>
        <taxon>Bacteria</taxon>
        <taxon>Bacillati</taxon>
        <taxon>Bacillota</taxon>
        <taxon>Bacilli</taxon>
        <taxon>Bacillales</taxon>
        <taxon>Paenibacillaceae</taxon>
        <taxon>Paenibacillus</taxon>
    </lineage>
</organism>
<dbReference type="Proteomes" id="UP001589747">
    <property type="component" value="Unassembled WGS sequence"/>
</dbReference>
<proteinExistence type="predicted"/>
<feature type="transmembrane region" description="Helical" evidence="1">
    <location>
        <begin position="7"/>
        <end position="28"/>
    </location>
</feature>
<dbReference type="RefSeq" id="WP_377493634.1">
    <property type="nucleotide sequence ID" value="NZ_JBHMDO010000017.1"/>
</dbReference>
<gene>
    <name evidence="2" type="ORF">ACFFSY_10805</name>
</gene>
<sequence length="162" mass="17563">MSKPNATAIACAITVTLSGILFFLAYLFTFTYRGAGHGISGNGNPGLLFVIPAVPIYLLTLIFTYLFVRSRMVDARIAQWIKVGLLLLALLCGAGEYGAVSGLLRHLGGGPGNPDSVIYHFGWLNQYTNKMYFNAYTFMIGLSLSAWTALMVQRRGRGETAG</sequence>
<keyword evidence="1" id="KW-0812">Transmembrane</keyword>